<name>A0A8S5MNY1_9CAUD</name>
<accession>A0A8S5MNY1</accession>
<dbReference type="EMBL" id="BK014939">
    <property type="protein sequence ID" value="DAD83635.1"/>
    <property type="molecule type" value="Genomic_DNA"/>
</dbReference>
<reference evidence="1" key="1">
    <citation type="journal article" date="2021" name="Proc. Natl. Acad. Sci. U.S.A.">
        <title>A Catalog of Tens of Thousands of Viruses from Human Metagenomes Reveals Hidden Associations with Chronic Diseases.</title>
        <authorList>
            <person name="Tisza M.J."/>
            <person name="Buck C.B."/>
        </authorList>
    </citation>
    <scope>NUCLEOTIDE SEQUENCE</scope>
    <source>
        <strain evidence="1">Ct89Z21</strain>
    </source>
</reference>
<proteinExistence type="predicted"/>
<protein>
    <submittedName>
        <fullName evidence="1">Uncharacterized protein</fullName>
    </submittedName>
</protein>
<sequence>MRWSFCSTARTGKTQSFQSNGSVRGCCSLYRRSHRFRWRLFLLFCRRG</sequence>
<organism evidence="1">
    <name type="scientific">Siphoviridae sp. ct89Z21</name>
    <dbReference type="NCBI Taxonomy" id="2826168"/>
    <lineage>
        <taxon>Viruses</taxon>
        <taxon>Duplodnaviria</taxon>
        <taxon>Heunggongvirae</taxon>
        <taxon>Uroviricota</taxon>
        <taxon>Caudoviricetes</taxon>
    </lineage>
</organism>
<evidence type="ECO:0000313" key="1">
    <source>
        <dbReference type="EMBL" id="DAD83635.1"/>
    </source>
</evidence>